<dbReference type="Pfam" id="PF00990">
    <property type="entry name" value="GGDEF"/>
    <property type="match status" value="1"/>
</dbReference>
<reference evidence="9" key="1">
    <citation type="journal article" date="2019" name="Int. J. Syst. Evol. Microbiol.">
        <title>The Global Catalogue of Microorganisms (GCM) 10K type strain sequencing project: providing services to taxonomists for standard genome sequencing and annotation.</title>
        <authorList>
            <consortium name="The Broad Institute Genomics Platform"/>
            <consortium name="The Broad Institute Genome Sequencing Center for Infectious Disease"/>
            <person name="Wu L."/>
            <person name="Ma J."/>
        </authorList>
    </citation>
    <scope>NUCLEOTIDE SEQUENCE [LARGE SCALE GENOMIC DNA]</scope>
    <source>
        <strain evidence="9">JCM 31405</strain>
    </source>
</reference>
<dbReference type="NCBIfam" id="TIGR00254">
    <property type="entry name" value="GGDEF"/>
    <property type="match status" value="1"/>
</dbReference>
<proteinExistence type="predicted"/>
<dbReference type="PANTHER" id="PTHR45138:SF9">
    <property type="entry name" value="DIGUANYLATE CYCLASE DGCM-RELATED"/>
    <property type="match status" value="1"/>
</dbReference>
<comment type="subcellular location">
    <subcellularLocation>
        <location evidence="1">Cell membrane</location>
        <topology evidence="1">Multi-pass membrane protein</topology>
    </subcellularLocation>
</comment>
<dbReference type="SUPFAM" id="SSF55073">
    <property type="entry name" value="Nucleotide cyclase"/>
    <property type="match status" value="1"/>
</dbReference>
<dbReference type="InterPro" id="IPR000160">
    <property type="entry name" value="GGDEF_dom"/>
</dbReference>
<dbReference type="SMART" id="SM00267">
    <property type="entry name" value="GGDEF"/>
    <property type="match status" value="1"/>
</dbReference>
<keyword evidence="9" id="KW-1185">Reference proteome</keyword>
<evidence type="ECO:0000313" key="9">
    <source>
        <dbReference type="Proteomes" id="UP000644548"/>
    </source>
</evidence>
<sequence>MLITGFLATSLLSYGVAERRLRHTIADEMLPLTGDNVASQIQNGIQRPVFISSEMANNTFLRDWLQGGERDAGRVQAYLQAIQRKHSPRAAFVVSGRTGRYYGPRGLVKTVRADDPQDAWFARVRDLRAPYELNVDVNPAYGRQPLVFVNYRLLAPDGSFLAVTGVGLTLDNIRQLLRSYDVEFQRRAYFVNERGDVMLDSRGGVGQNIRQRPGLREIAPLIFTGSARPQRLTYDAAAARYQVNARFIPELRWYLLIEQNETRALTPLRNVLLLNLLIGLLATGLVLAVVLPTVARDRAQLRRAALTDPLTGLPNRAAFDAALARPLASGVPVTLALFDLDHFKVINDRYGHPAGDEVLRRVARAAQAALPGGALLARWGGEEFILLLPGDVASGVPVAQAVRAAVEDLPTGVPGVHVTVSVGVSGARTGDTAGSVLTRADQALYLAKQRGRNRVEVAPDPAPSTPDAG</sequence>
<dbReference type="InterPro" id="IPR033479">
    <property type="entry name" value="dCache_1"/>
</dbReference>
<evidence type="ECO:0000313" key="8">
    <source>
        <dbReference type="EMBL" id="GGS06094.1"/>
    </source>
</evidence>
<keyword evidence="2" id="KW-1003">Cell membrane</keyword>
<dbReference type="InterPro" id="IPR029787">
    <property type="entry name" value="Nucleotide_cyclase"/>
</dbReference>
<dbReference type="Pfam" id="PF02743">
    <property type="entry name" value="dCache_1"/>
    <property type="match status" value="1"/>
</dbReference>
<dbReference type="InterPro" id="IPR043128">
    <property type="entry name" value="Rev_trsase/Diguanyl_cyclase"/>
</dbReference>
<evidence type="ECO:0000256" key="2">
    <source>
        <dbReference type="ARBA" id="ARBA00022475"/>
    </source>
</evidence>
<dbReference type="PROSITE" id="PS50887">
    <property type="entry name" value="GGDEF"/>
    <property type="match status" value="1"/>
</dbReference>
<dbReference type="EMBL" id="BMQN01000016">
    <property type="protein sequence ID" value="GGS06094.1"/>
    <property type="molecule type" value="Genomic_DNA"/>
</dbReference>
<organism evidence="8 9">
    <name type="scientific">Deinococcus sedimenti</name>
    <dbReference type="NCBI Taxonomy" id="1867090"/>
    <lineage>
        <taxon>Bacteria</taxon>
        <taxon>Thermotogati</taxon>
        <taxon>Deinococcota</taxon>
        <taxon>Deinococci</taxon>
        <taxon>Deinococcales</taxon>
        <taxon>Deinococcaceae</taxon>
        <taxon>Deinococcus</taxon>
    </lineage>
</organism>
<keyword evidence="3 6" id="KW-0812">Transmembrane</keyword>
<dbReference type="Proteomes" id="UP000644548">
    <property type="component" value="Unassembled WGS sequence"/>
</dbReference>
<comment type="caution">
    <text evidence="8">The sequence shown here is derived from an EMBL/GenBank/DDBJ whole genome shotgun (WGS) entry which is preliminary data.</text>
</comment>
<feature type="transmembrane region" description="Helical" evidence="6">
    <location>
        <begin position="272"/>
        <end position="294"/>
    </location>
</feature>
<name>A0ABQ2S7S8_9DEIO</name>
<protein>
    <submittedName>
        <fullName evidence="8">GGDEF domain-containing protein</fullName>
    </submittedName>
</protein>
<keyword evidence="4 6" id="KW-1133">Transmembrane helix</keyword>
<dbReference type="Gene3D" id="3.30.70.270">
    <property type="match status" value="1"/>
</dbReference>
<evidence type="ECO:0000256" key="1">
    <source>
        <dbReference type="ARBA" id="ARBA00004651"/>
    </source>
</evidence>
<dbReference type="InterPro" id="IPR050469">
    <property type="entry name" value="Diguanylate_Cyclase"/>
</dbReference>
<evidence type="ECO:0000256" key="6">
    <source>
        <dbReference type="SAM" id="Phobius"/>
    </source>
</evidence>
<evidence type="ECO:0000259" key="7">
    <source>
        <dbReference type="PROSITE" id="PS50887"/>
    </source>
</evidence>
<keyword evidence="5 6" id="KW-0472">Membrane</keyword>
<accession>A0ABQ2S7S8</accession>
<gene>
    <name evidence="8" type="ORF">GCM10008960_35620</name>
</gene>
<dbReference type="PANTHER" id="PTHR45138">
    <property type="entry name" value="REGULATORY COMPONENTS OF SENSORY TRANSDUCTION SYSTEM"/>
    <property type="match status" value="1"/>
</dbReference>
<evidence type="ECO:0000256" key="3">
    <source>
        <dbReference type="ARBA" id="ARBA00022692"/>
    </source>
</evidence>
<evidence type="ECO:0000256" key="4">
    <source>
        <dbReference type="ARBA" id="ARBA00022989"/>
    </source>
</evidence>
<dbReference type="CDD" id="cd01949">
    <property type="entry name" value="GGDEF"/>
    <property type="match status" value="1"/>
</dbReference>
<evidence type="ECO:0000256" key="5">
    <source>
        <dbReference type="ARBA" id="ARBA00023136"/>
    </source>
</evidence>
<feature type="domain" description="GGDEF" evidence="7">
    <location>
        <begin position="331"/>
        <end position="460"/>
    </location>
</feature>